<dbReference type="SUPFAM" id="SSF56496">
    <property type="entry name" value="Fibrinogen C-terminal domain-like"/>
    <property type="match status" value="1"/>
</dbReference>
<dbReference type="SMART" id="SM00186">
    <property type="entry name" value="FBG"/>
    <property type="match status" value="1"/>
</dbReference>
<protein>
    <recommendedName>
        <fullName evidence="1">Fibrinogen C-terminal domain-containing protein</fullName>
    </recommendedName>
</protein>
<reference evidence="4" key="1">
    <citation type="submission" date="2012-12" db="EMBL/GenBank/DDBJ databases">
        <authorList>
            <person name="Hellsten U."/>
            <person name="Grimwood J."/>
            <person name="Chapman J.A."/>
            <person name="Shapiro H."/>
            <person name="Aerts A."/>
            <person name="Otillar R.P."/>
            <person name="Terry A.Y."/>
            <person name="Boore J.L."/>
            <person name="Simakov O."/>
            <person name="Marletaz F."/>
            <person name="Cho S.-J."/>
            <person name="Edsinger-Gonzales E."/>
            <person name="Havlak P."/>
            <person name="Kuo D.-H."/>
            <person name="Larsson T."/>
            <person name="Lv J."/>
            <person name="Arendt D."/>
            <person name="Savage R."/>
            <person name="Osoegawa K."/>
            <person name="de Jong P."/>
            <person name="Lindberg D.R."/>
            <person name="Seaver E.C."/>
            <person name="Weisblat D.A."/>
            <person name="Putnam N.H."/>
            <person name="Grigoriev I.V."/>
            <person name="Rokhsar D.S."/>
        </authorList>
    </citation>
    <scope>NUCLEOTIDE SEQUENCE</scope>
</reference>
<dbReference type="GO" id="GO:0005615">
    <property type="term" value="C:extracellular space"/>
    <property type="evidence" value="ECO:0000318"/>
    <property type="project" value="GO_Central"/>
</dbReference>
<evidence type="ECO:0000313" key="4">
    <source>
        <dbReference type="Proteomes" id="UP000015101"/>
    </source>
</evidence>
<dbReference type="Pfam" id="PF00147">
    <property type="entry name" value="Fibrinogen_C"/>
    <property type="match status" value="1"/>
</dbReference>
<feature type="domain" description="Fibrinogen C-terminal" evidence="1">
    <location>
        <begin position="1"/>
        <end position="166"/>
    </location>
</feature>
<name>T1FJ49_HELRO</name>
<dbReference type="eggNOG" id="KOG2579">
    <property type="taxonomic scope" value="Eukaryota"/>
</dbReference>
<accession>T1FJ49</accession>
<dbReference type="HOGENOM" id="CLU_038628_6_2_1"/>
<organism evidence="3 4">
    <name type="scientific">Helobdella robusta</name>
    <name type="common">Californian leech</name>
    <dbReference type="NCBI Taxonomy" id="6412"/>
    <lineage>
        <taxon>Eukaryota</taxon>
        <taxon>Metazoa</taxon>
        <taxon>Spiralia</taxon>
        <taxon>Lophotrochozoa</taxon>
        <taxon>Annelida</taxon>
        <taxon>Clitellata</taxon>
        <taxon>Hirudinea</taxon>
        <taxon>Rhynchobdellida</taxon>
        <taxon>Glossiphoniidae</taxon>
        <taxon>Helobdella</taxon>
    </lineage>
</organism>
<dbReference type="EnsemblMetazoa" id="HelroT183077">
    <property type="protein sequence ID" value="HelroP183077"/>
    <property type="gene ID" value="HelroG183077"/>
</dbReference>
<dbReference type="InterPro" id="IPR036056">
    <property type="entry name" value="Fibrinogen-like_C"/>
</dbReference>
<reference evidence="3" key="3">
    <citation type="submission" date="2015-06" db="UniProtKB">
        <authorList>
            <consortium name="EnsemblMetazoa"/>
        </authorList>
    </citation>
    <scope>IDENTIFICATION</scope>
</reference>
<evidence type="ECO:0000313" key="2">
    <source>
        <dbReference type="EMBL" id="ESN89872.1"/>
    </source>
</evidence>
<dbReference type="KEGG" id="hro:HELRODRAFT_183077"/>
<dbReference type="InterPro" id="IPR050373">
    <property type="entry name" value="Fibrinogen_C-term_domain"/>
</dbReference>
<dbReference type="OrthoDB" id="7959833at2759"/>
<dbReference type="PANTHER" id="PTHR19143:SF462">
    <property type="entry name" value="APPLE DOMAIN-CONTAINING PROTEIN"/>
    <property type="match status" value="1"/>
</dbReference>
<dbReference type="EMBL" id="KB097795">
    <property type="protein sequence ID" value="ESN89872.1"/>
    <property type="molecule type" value="Genomic_DNA"/>
</dbReference>
<reference evidence="2 4" key="2">
    <citation type="journal article" date="2013" name="Nature">
        <title>Insights into bilaterian evolution from three spiralian genomes.</title>
        <authorList>
            <person name="Simakov O."/>
            <person name="Marletaz F."/>
            <person name="Cho S.J."/>
            <person name="Edsinger-Gonzales E."/>
            <person name="Havlak P."/>
            <person name="Hellsten U."/>
            <person name="Kuo D.H."/>
            <person name="Larsson T."/>
            <person name="Lv J."/>
            <person name="Arendt D."/>
            <person name="Savage R."/>
            <person name="Osoegawa K."/>
            <person name="de Jong P."/>
            <person name="Grimwood J."/>
            <person name="Chapman J.A."/>
            <person name="Shapiro H."/>
            <person name="Aerts A."/>
            <person name="Otillar R.P."/>
            <person name="Terry A.Y."/>
            <person name="Boore J.L."/>
            <person name="Grigoriev I.V."/>
            <person name="Lindberg D.R."/>
            <person name="Seaver E.C."/>
            <person name="Weisblat D.A."/>
            <person name="Putnam N.H."/>
            <person name="Rokhsar D.S."/>
        </authorList>
    </citation>
    <scope>NUCLEOTIDE SEQUENCE</scope>
</reference>
<gene>
    <name evidence="3" type="primary">20208848</name>
    <name evidence="2" type="ORF">HELRODRAFT_183077</name>
</gene>
<dbReference type="InParanoid" id="T1FJ49"/>
<dbReference type="AlphaFoldDB" id="T1FJ49"/>
<sequence>MGTVTVPVTLPNIQGTTNLINIDTWTLIQQHTNPYHMNYPWLNYRNGFGSPPSFYWLGLEAVYQLVSARPHMLKLEVLLNNGLFLMDQYSTFSLKNETEKYAIHVSGWMGSNADVFNYSPKLGMCHNNQKFSTYDNYNSGGSTNCYNTYGGGWWYYATYCQSSNLNAYNSYFVYYSKVNDSSVQVKISKMYIKATI</sequence>
<dbReference type="Proteomes" id="UP000015101">
    <property type="component" value="Unassembled WGS sequence"/>
</dbReference>
<evidence type="ECO:0000313" key="3">
    <source>
        <dbReference type="EnsemblMetazoa" id="HelroP183077"/>
    </source>
</evidence>
<dbReference type="InterPro" id="IPR014716">
    <property type="entry name" value="Fibrinogen_a/b/g_C_1"/>
</dbReference>
<dbReference type="STRING" id="6412.T1FJ49"/>
<proteinExistence type="predicted"/>
<dbReference type="InterPro" id="IPR002181">
    <property type="entry name" value="Fibrinogen_a/b/g_C_dom"/>
</dbReference>
<dbReference type="CTD" id="20208848"/>
<dbReference type="EMBL" id="AMQM01008564">
    <property type="status" value="NOT_ANNOTATED_CDS"/>
    <property type="molecule type" value="Genomic_DNA"/>
</dbReference>
<dbReference type="Gene3D" id="3.90.215.10">
    <property type="entry name" value="Gamma Fibrinogen, chain A, domain 1"/>
    <property type="match status" value="1"/>
</dbReference>
<dbReference type="PANTHER" id="PTHR19143">
    <property type="entry name" value="FIBRINOGEN/TENASCIN/ANGIOPOEITIN"/>
    <property type="match status" value="1"/>
</dbReference>
<evidence type="ECO:0000259" key="1">
    <source>
        <dbReference type="PROSITE" id="PS51406"/>
    </source>
</evidence>
<dbReference type="GeneID" id="20208848"/>
<dbReference type="PROSITE" id="PS51406">
    <property type="entry name" value="FIBRINOGEN_C_2"/>
    <property type="match status" value="1"/>
</dbReference>
<dbReference type="RefSeq" id="XP_009032037.1">
    <property type="nucleotide sequence ID" value="XM_009033789.1"/>
</dbReference>
<keyword evidence="4" id="KW-1185">Reference proteome</keyword>